<keyword evidence="1" id="KW-0175">Coiled coil</keyword>
<dbReference type="EMBL" id="MT142330">
    <property type="protein sequence ID" value="QJA78296.1"/>
    <property type="molecule type" value="Genomic_DNA"/>
</dbReference>
<feature type="coiled-coil region" evidence="1">
    <location>
        <begin position="47"/>
        <end position="110"/>
    </location>
</feature>
<evidence type="ECO:0000256" key="2">
    <source>
        <dbReference type="SAM" id="MobiDB-lite"/>
    </source>
</evidence>
<reference evidence="3" key="1">
    <citation type="submission" date="2020-03" db="EMBL/GenBank/DDBJ databases">
        <title>The deep terrestrial virosphere.</title>
        <authorList>
            <person name="Holmfeldt K."/>
            <person name="Nilsson E."/>
            <person name="Simone D."/>
            <person name="Lopez-Fernandez M."/>
            <person name="Wu X."/>
            <person name="de Brujin I."/>
            <person name="Lundin D."/>
            <person name="Andersson A."/>
            <person name="Bertilsson S."/>
            <person name="Dopson M."/>
        </authorList>
    </citation>
    <scope>NUCLEOTIDE SEQUENCE</scope>
    <source>
        <strain evidence="3">MM415A01090</strain>
    </source>
</reference>
<proteinExistence type="predicted"/>
<feature type="region of interest" description="Disordered" evidence="2">
    <location>
        <begin position="1"/>
        <end position="30"/>
    </location>
</feature>
<dbReference type="AlphaFoldDB" id="A0A6M3K977"/>
<evidence type="ECO:0000313" key="3">
    <source>
        <dbReference type="EMBL" id="QJA78296.1"/>
    </source>
</evidence>
<organism evidence="3">
    <name type="scientific">viral metagenome</name>
    <dbReference type="NCBI Taxonomy" id="1070528"/>
    <lineage>
        <taxon>unclassified sequences</taxon>
        <taxon>metagenomes</taxon>
        <taxon>organismal metagenomes</taxon>
    </lineage>
</organism>
<accession>A0A6M3K977</accession>
<evidence type="ECO:0000256" key="1">
    <source>
        <dbReference type="SAM" id="Coils"/>
    </source>
</evidence>
<feature type="region of interest" description="Disordered" evidence="2">
    <location>
        <begin position="159"/>
        <end position="179"/>
    </location>
</feature>
<protein>
    <submittedName>
        <fullName evidence="3">Uncharacterized protein</fullName>
    </submittedName>
</protein>
<name>A0A6M3K977_9ZZZZ</name>
<gene>
    <name evidence="3" type="ORF">MM415A01090_0009</name>
</gene>
<sequence length="207" mass="23806">MEETNNVVKQEEELTTPNISEDEKTQTEEIIEEEVIPSVPVGSKTNSELLLKSLHEEREKRRILEEEKKLLEEKLSSSTFSDDEVFSDEGKILKKEISALTEKINSIEEEKSFEKVCSQYPILKEKSEEFKEFCKDYPKTKLENMAKLYLSENGLFEPSRKGLEKPTGGQRVPVASGMTADDVKTLRETNFKKYQEMIMKGQIKIAS</sequence>